<dbReference type="InParanoid" id="A0A2J6T9W0"/>
<feature type="chain" id="PRO_5014397773" evidence="1">
    <location>
        <begin position="27"/>
        <end position="179"/>
    </location>
</feature>
<dbReference type="AlphaFoldDB" id="A0A2J6T9W0"/>
<dbReference type="RefSeq" id="XP_024736720.1">
    <property type="nucleotide sequence ID" value="XM_024883096.1"/>
</dbReference>
<gene>
    <name evidence="3" type="ORF">K444DRAFT_629691</name>
</gene>
<evidence type="ECO:0000313" key="4">
    <source>
        <dbReference type="Proteomes" id="UP000235371"/>
    </source>
</evidence>
<evidence type="ECO:0000256" key="1">
    <source>
        <dbReference type="SAM" id="SignalP"/>
    </source>
</evidence>
<dbReference type="InterPro" id="IPR000772">
    <property type="entry name" value="Ricin_B_lectin"/>
</dbReference>
<name>A0A2J6T9W0_9HELO</name>
<sequence length="179" mass="19114">MHFPAMATLTALFAATAFALLAGSEAEEFLPYAGPDNYIIQNVKTGTVLDLLNGRPGPNTPLNGYQLNPGPHQRWYVASTGANDDVMIVNTATGAIASCPHSVNAPNGWYQMIGGEVPVDGYSRFNMIPNKDSSVQFKNQANGWCMDMAQSSSADGTNVLCYPCHPGVGTNQNWVMVLA</sequence>
<feature type="domain" description="Ricin B lectin" evidence="2">
    <location>
        <begin position="129"/>
        <end position="176"/>
    </location>
</feature>
<dbReference type="Pfam" id="PF14200">
    <property type="entry name" value="RicinB_lectin_2"/>
    <property type="match status" value="2"/>
</dbReference>
<evidence type="ECO:0000313" key="3">
    <source>
        <dbReference type="EMBL" id="PMD59816.1"/>
    </source>
</evidence>
<evidence type="ECO:0000259" key="2">
    <source>
        <dbReference type="Pfam" id="PF14200"/>
    </source>
</evidence>
<keyword evidence="1" id="KW-0732">Signal</keyword>
<feature type="domain" description="Ricin B lectin" evidence="2">
    <location>
        <begin position="34"/>
        <end position="95"/>
    </location>
</feature>
<accession>A0A2J6T9W0</accession>
<keyword evidence="4" id="KW-1185">Reference proteome</keyword>
<dbReference type="Gene3D" id="2.80.10.50">
    <property type="match status" value="2"/>
</dbReference>
<dbReference type="SUPFAM" id="SSF50370">
    <property type="entry name" value="Ricin B-like lectins"/>
    <property type="match status" value="1"/>
</dbReference>
<feature type="signal peptide" evidence="1">
    <location>
        <begin position="1"/>
        <end position="26"/>
    </location>
</feature>
<reference evidence="3 4" key="1">
    <citation type="submission" date="2016-04" db="EMBL/GenBank/DDBJ databases">
        <title>A degradative enzymes factory behind the ericoid mycorrhizal symbiosis.</title>
        <authorList>
            <consortium name="DOE Joint Genome Institute"/>
            <person name="Martino E."/>
            <person name="Morin E."/>
            <person name="Grelet G."/>
            <person name="Kuo A."/>
            <person name="Kohler A."/>
            <person name="Daghino S."/>
            <person name="Barry K."/>
            <person name="Choi C."/>
            <person name="Cichocki N."/>
            <person name="Clum A."/>
            <person name="Copeland A."/>
            <person name="Hainaut M."/>
            <person name="Haridas S."/>
            <person name="Labutti K."/>
            <person name="Lindquist E."/>
            <person name="Lipzen A."/>
            <person name="Khouja H.-R."/>
            <person name="Murat C."/>
            <person name="Ohm R."/>
            <person name="Olson A."/>
            <person name="Spatafora J."/>
            <person name="Veneault-Fourrey C."/>
            <person name="Henrissat B."/>
            <person name="Grigoriev I."/>
            <person name="Martin F."/>
            <person name="Perotto S."/>
        </authorList>
    </citation>
    <scope>NUCLEOTIDE SEQUENCE [LARGE SCALE GENOMIC DNA]</scope>
    <source>
        <strain evidence="3 4">E</strain>
    </source>
</reference>
<proteinExistence type="predicted"/>
<organism evidence="3 4">
    <name type="scientific">Hyaloscypha bicolor E</name>
    <dbReference type="NCBI Taxonomy" id="1095630"/>
    <lineage>
        <taxon>Eukaryota</taxon>
        <taxon>Fungi</taxon>
        <taxon>Dikarya</taxon>
        <taxon>Ascomycota</taxon>
        <taxon>Pezizomycotina</taxon>
        <taxon>Leotiomycetes</taxon>
        <taxon>Helotiales</taxon>
        <taxon>Hyaloscyphaceae</taxon>
        <taxon>Hyaloscypha</taxon>
        <taxon>Hyaloscypha bicolor</taxon>
    </lineage>
</organism>
<dbReference type="PROSITE" id="PS50231">
    <property type="entry name" value="RICIN_B_LECTIN"/>
    <property type="match status" value="1"/>
</dbReference>
<protein>
    <submittedName>
        <fullName evidence="3">Carbohydrate-binding module family 13 protein</fullName>
    </submittedName>
</protein>
<dbReference type="OrthoDB" id="2131701at2759"/>
<dbReference type="Proteomes" id="UP000235371">
    <property type="component" value="Unassembled WGS sequence"/>
</dbReference>
<dbReference type="GeneID" id="36591173"/>
<dbReference type="InterPro" id="IPR035992">
    <property type="entry name" value="Ricin_B-like_lectins"/>
</dbReference>
<dbReference type="EMBL" id="KZ613803">
    <property type="protein sequence ID" value="PMD59816.1"/>
    <property type="molecule type" value="Genomic_DNA"/>
</dbReference>